<dbReference type="PANTHER" id="PTHR24291">
    <property type="entry name" value="CYTOCHROME P450 FAMILY 4"/>
    <property type="match status" value="1"/>
</dbReference>
<dbReference type="PANTHER" id="PTHR24291:SF189">
    <property type="entry name" value="CYTOCHROME P450 4C3-RELATED"/>
    <property type="match status" value="1"/>
</dbReference>
<dbReference type="InterPro" id="IPR001128">
    <property type="entry name" value="Cyt_P450"/>
</dbReference>
<dbReference type="InterPro" id="IPR050196">
    <property type="entry name" value="Cytochrome_P450_Monoox"/>
</dbReference>
<dbReference type="PROSITE" id="PS00086">
    <property type="entry name" value="CYTOCHROME_P450"/>
    <property type="match status" value="1"/>
</dbReference>
<evidence type="ECO:0000256" key="6">
    <source>
        <dbReference type="RuleBase" id="RU000461"/>
    </source>
</evidence>
<organism evidence="7 8">
    <name type="scientific">Holothuria leucospilota</name>
    <name type="common">Black long sea cucumber</name>
    <name type="synonym">Mertensiothuria leucospilota</name>
    <dbReference type="NCBI Taxonomy" id="206669"/>
    <lineage>
        <taxon>Eukaryota</taxon>
        <taxon>Metazoa</taxon>
        <taxon>Echinodermata</taxon>
        <taxon>Eleutherozoa</taxon>
        <taxon>Echinozoa</taxon>
        <taxon>Holothuroidea</taxon>
        <taxon>Aspidochirotacea</taxon>
        <taxon>Aspidochirotida</taxon>
        <taxon>Holothuriidae</taxon>
        <taxon>Holothuria</taxon>
    </lineage>
</organism>
<comment type="cofactor">
    <cofactor evidence="5">
        <name>heme</name>
        <dbReference type="ChEBI" id="CHEBI:30413"/>
    </cofactor>
</comment>
<keyword evidence="5 6" id="KW-0479">Metal-binding</keyword>
<gene>
    <name evidence="7" type="ORF">HOLleu_36682</name>
</gene>
<dbReference type="GO" id="GO:0005506">
    <property type="term" value="F:iron ion binding"/>
    <property type="evidence" value="ECO:0007669"/>
    <property type="project" value="InterPro"/>
</dbReference>
<dbReference type="Pfam" id="PF00067">
    <property type="entry name" value="p450"/>
    <property type="match status" value="1"/>
</dbReference>
<reference evidence="7" key="1">
    <citation type="submission" date="2021-10" db="EMBL/GenBank/DDBJ databases">
        <title>Tropical sea cucumber genome reveals ecological adaptation and Cuvierian tubules defense mechanism.</title>
        <authorList>
            <person name="Chen T."/>
        </authorList>
    </citation>
    <scope>NUCLEOTIDE SEQUENCE</scope>
    <source>
        <strain evidence="7">Nanhai2018</strain>
        <tissue evidence="7">Muscle</tissue>
    </source>
</reference>
<proteinExistence type="inferred from homology"/>
<dbReference type="PRINTS" id="PR00385">
    <property type="entry name" value="P450"/>
</dbReference>
<comment type="caution">
    <text evidence="7">The sequence shown here is derived from an EMBL/GenBank/DDBJ whole genome shotgun (WGS) entry which is preliminary data.</text>
</comment>
<name>A0A9Q0YMI0_HOLLE</name>
<protein>
    <submittedName>
        <fullName evidence="7">Cytochrome P450 4c3</fullName>
    </submittedName>
</protein>
<evidence type="ECO:0000256" key="4">
    <source>
        <dbReference type="ARBA" id="ARBA00023136"/>
    </source>
</evidence>
<dbReference type="SUPFAM" id="SSF48264">
    <property type="entry name" value="Cytochrome P450"/>
    <property type="match status" value="1"/>
</dbReference>
<sequence>MFLFSFCYYKVIHDRKSDIEIEGKKDVTIDDKTLEVRKRRRLAFLDLLIEVQKQDPSFTDEGIQEEVDTFMFEGHDTVAASLTMALYLIGRHPKVQTKIQEELERVFGDDRKRFVTSDDLQELQYLSCVMKESQRLLTPVPFVGRDLAEDTRIGGIDVPKGTNIFISLIMLHRDPKQFPEPEKFDPDRFLPANSEARHNFAYLPFSAGHRNCIGQKFAVMEQKVVLATVLRKFKITSLQKLDELKLASELVLRPVDGVQVKFTRRP</sequence>
<dbReference type="InterPro" id="IPR017972">
    <property type="entry name" value="Cyt_P450_CS"/>
</dbReference>
<dbReference type="GO" id="GO:0016705">
    <property type="term" value="F:oxidoreductase activity, acting on paired donors, with incorporation or reduction of molecular oxygen"/>
    <property type="evidence" value="ECO:0007669"/>
    <property type="project" value="InterPro"/>
</dbReference>
<dbReference type="InterPro" id="IPR002401">
    <property type="entry name" value="Cyt_P450_E_grp-I"/>
</dbReference>
<keyword evidence="4" id="KW-0472">Membrane</keyword>
<keyword evidence="6" id="KW-0560">Oxidoreductase</keyword>
<evidence type="ECO:0000313" key="7">
    <source>
        <dbReference type="EMBL" id="KAJ8024060.1"/>
    </source>
</evidence>
<feature type="binding site" description="axial binding residue" evidence="5">
    <location>
        <position position="212"/>
    </location>
    <ligand>
        <name>heme</name>
        <dbReference type="ChEBI" id="CHEBI:30413"/>
    </ligand>
    <ligandPart>
        <name>Fe</name>
        <dbReference type="ChEBI" id="CHEBI:18248"/>
    </ligandPart>
</feature>
<evidence type="ECO:0000256" key="3">
    <source>
        <dbReference type="ARBA" id="ARBA00022824"/>
    </source>
</evidence>
<dbReference type="GO" id="GO:0004497">
    <property type="term" value="F:monooxygenase activity"/>
    <property type="evidence" value="ECO:0007669"/>
    <property type="project" value="UniProtKB-KW"/>
</dbReference>
<evidence type="ECO:0000256" key="1">
    <source>
        <dbReference type="ARBA" id="ARBA00004586"/>
    </source>
</evidence>
<dbReference type="Proteomes" id="UP001152320">
    <property type="component" value="Chromosome 19"/>
</dbReference>
<evidence type="ECO:0000256" key="2">
    <source>
        <dbReference type="ARBA" id="ARBA00010617"/>
    </source>
</evidence>
<dbReference type="InterPro" id="IPR036396">
    <property type="entry name" value="Cyt_P450_sf"/>
</dbReference>
<keyword evidence="3" id="KW-0256">Endoplasmic reticulum</keyword>
<evidence type="ECO:0000256" key="5">
    <source>
        <dbReference type="PIRSR" id="PIRSR602401-1"/>
    </source>
</evidence>
<keyword evidence="5 6" id="KW-0349">Heme</keyword>
<dbReference type="Gene3D" id="1.10.630.10">
    <property type="entry name" value="Cytochrome P450"/>
    <property type="match status" value="1"/>
</dbReference>
<comment type="similarity">
    <text evidence="2 6">Belongs to the cytochrome P450 family.</text>
</comment>
<keyword evidence="5 6" id="KW-0408">Iron</keyword>
<dbReference type="EMBL" id="JAIZAY010000019">
    <property type="protein sequence ID" value="KAJ8024060.1"/>
    <property type="molecule type" value="Genomic_DNA"/>
</dbReference>
<dbReference type="PRINTS" id="PR00463">
    <property type="entry name" value="EP450I"/>
</dbReference>
<dbReference type="GO" id="GO:0005789">
    <property type="term" value="C:endoplasmic reticulum membrane"/>
    <property type="evidence" value="ECO:0007669"/>
    <property type="project" value="UniProtKB-SubCell"/>
</dbReference>
<comment type="subcellular location">
    <subcellularLocation>
        <location evidence="1">Endoplasmic reticulum membrane</location>
    </subcellularLocation>
</comment>
<dbReference type="GO" id="GO:0020037">
    <property type="term" value="F:heme binding"/>
    <property type="evidence" value="ECO:0007669"/>
    <property type="project" value="InterPro"/>
</dbReference>
<accession>A0A9Q0YMI0</accession>
<keyword evidence="6" id="KW-0503">Monooxygenase</keyword>
<dbReference type="OrthoDB" id="1470350at2759"/>
<keyword evidence="8" id="KW-1185">Reference proteome</keyword>
<evidence type="ECO:0000313" key="8">
    <source>
        <dbReference type="Proteomes" id="UP001152320"/>
    </source>
</evidence>
<dbReference type="AlphaFoldDB" id="A0A9Q0YMI0"/>